<dbReference type="GO" id="GO:0030619">
    <property type="term" value="F:U1 snRNA binding"/>
    <property type="evidence" value="ECO:0007669"/>
    <property type="project" value="TreeGrafter"/>
</dbReference>
<dbReference type="GO" id="GO:0000387">
    <property type="term" value="P:spliceosomal snRNP assembly"/>
    <property type="evidence" value="ECO:0007669"/>
    <property type="project" value="TreeGrafter"/>
</dbReference>
<evidence type="ECO:0000259" key="2">
    <source>
        <dbReference type="Pfam" id="PF23086"/>
    </source>
</evidence>
<organism evidence="3">
    <name type="scientific">Picea sitchensis</name>
    <name type="common">Sitka spruce</name>
    <name type="synonym">Pinus sitchensis</name>
    <dbReference type="NCBI Taxonomy" id="3332"/>
    <lineage>
        <taxon>Eukaryota</taxon>
        <taxon>Viridiplantae</taxon>
        <taxon>Streptophyta</taxon>
        <taxon>Embryophyta</taxon>
        <taxon>Tracheophyta</taxon>
        <taxon>Spermatophyta</taxon>
        <taxon>Pinopsida</taxon>
        <taxon>Pinidae</taxon>
        <taxon>Conifers I</taxon>
        <taxon>Pinales</taxon>
        <taxon>Pinaceae</taxon>
        <taxon>Picea</taxon>
    </lineage>
</organism>
<accession>D5AAU6</accession>
<evidence type="ECO:0000313" key="3">
    <source>
        <dbReference type="EMBL" id="ADE76665.1"/>
    </source>
</evidence>
<dbReference type="EMBL" id="BT123339">
    <property type="protein sequence ID" value="ADE76665.1"/>
    <property type="molecule type" value="mRNA"/>
</dbReference>
<dbReference type="GO" id="GO:0030620">
    <property type="term" value="F:U2 snRNA binding"/>
    <property type="evidence" value="ECO:0007669"/>
    <property type="project" value="TreeGrafter"/>
</dbReference>
<protein>
    <recommendedName>
        <fullName evidence="2">Coilin tudor domain-containing protein</fullName>
    </recommendedName>
</protein>
<dbReference type="AlphaFoldDB" id="D5AAU6"/>
<evidence type="ECO:0000256" key="1">
    <source>
        <dbReference type="SAM" id="MobiDB-lite"/>
    </source>
</evidence>
<feature type="region of interest" description="Disordered" evidence="1">
    <location>
        <begin position="223"/>
        <end position="263"/>
    </location>
</feature>
<dbReference type="GO" id="GO:0015030">
    <property type="term" value="C:Cajal body"/>
    <property type="evidence" value="ECO:0007669"/>
    <property type="project" value="TreeGrafter"/>
</dbReference>
<dbReference type="Pfam" id="PF23086">
    <property type="entry name" value="Tudor_Coilin"/>
    <property type="match status" value="1"/>
</dbReference>
<dbReference type="InterPro" id="IPR056398">
    <property type="entry name" value="Tudor_Coilin"/>
</dbReference>
<name>D5AAU6_PICSI</name>
<dbReference type="PANTHER" id="PTHR15197:SF0">
    <property type="entry name" value="COILIN"/>
    <property type="match status" value="1"/>
</dbReference>
<dbReference type="InterPro" id="IPR024822">
    <property type="entry name" value="Coilin"/>
</dbReference>
<sequence>MLGVLQEGDIIAYRLVELSTSWRPELSSFRVGTVASYDCQSTKIRLVPVSEYPFVFRNSHGEEEDADQTGISLYNDDGSLDIDFLSLVDVRWVHQHKPSSEPIHTDGEKQISINDTSTGVPIADEPGTLATDANGQRNLMSSADKNTDFPIIEKLATGTHGNVEINSKSDTANLPALTEGDGEIASVWKEINQVFSAKKAELALKNDQPKVVDMEAEITKTLKRSRSKGLKDISQLSKQGTGEMPKQGKQGSGSTNPRSFRASRNCALGPTISLLRAQNTL</sequence>
<feature type="domain" description="Coilin tudor" evidence="2">
    <location>
        <begin position="4"/>
        <end position="95"/>
    </location>
</feature>
<proteinExistence type="evidence at transcript level"/>
<dbReference type="PANTHER" id="PTHR15197">
    <property type="entry name" value="COILIN P80"/>
    <property type="match status" value="1"/>
</dbReference>
<reference evidence="3" key="1">
    <citation type="submission" date="2010-04" db="EMBL/GenBank/DDBJ databases">
        <authorList>
            <person name="Reid K.E."/>
            <person name="Liao N."/>
            <person name="Chan S."/>
            <person name="Docking R."/>
            <person name="Taylor G."/>
            <person name="Moore R."/>
            <person name="Mayo M."/>
            <person name="Munro S."/>
            <person name="King J."/>
            <person name="Yanchuk A."/>
            <person name="Holt R."/>
            <person name="Jones S."/>
            <person name="Marra M."/>
            <person name="Ritland C.E."/>
            <person name="Ritland K."/>
            <person name="Bohlmann J."/>
        </authorList>
    </citation>
    <scope>NUCLEOTIDE SEQUENCE</scope>
    <source>
        <tissue evidence="3">Bud</tissue>
    </source>
</reference>